<gene>
    <name evidence="4" type="ORF">THAOC_03080</name>
</gene>
<dbReference type="PROSITE" id="PS50089">
    <property type="entry name" value="ZF_RING_2"/>
    <property type="match status" value="1"/>
</dbReference>
<evidence type="ECO:0000313" key="5">
    <source>
        <dbReference type="Proteomes" id="UP000266841"/>
    </source>
</evidence>
<dbReference type="Gene3D" id="1.25.40.10">
    <property type="entry name" value="Tetratricopeptide repeat domain"/>
    <property type="match status" value="1"/>
</dbReference>
<dbReference type="SUPFAM" id="SSF57850">
    <property type="entry name" value="RING/U-box"/>
    <property type="match status" value="1"/>
</dbReference>
<keyword evidence="1" id="KW-0863">Zinc-finger</keyword>
<dbReference type="InterPro" id="IPR006597">
    <property type="entry name" value="Sel1-like"/>
</dbReference>
<dbReference type="InterPro" id="IPR011990">
    <property type="entry name" value="TPR-like_helical_dom_sf"/>
</dbReference>
<evidence type="ECO:0000313" key="4">
    <source>
        <dbReference type="EMBL" id="EJK75205.1"/>
    </source>
</evidence>
<dbReference type="InterPro" id="IPR013083">
    <property type="entry name" value="Znf_RING/FYVE/PHD"/>
</dbReference>
<comment type="caution">
    <text evidence="4">The sequence shown here is derived from an EMBL/GenBank/DDBJ whole genome shotgun (WGS) entry which is preliminary data.</text>
</comment>
<proteinExistence type="predicted"/>
<dbReference type="GO" id="GO:0005737">
    <property type="term" value="C:cytoplasm"/>
    <property type="evidence" value="ECO:0007669"/>
    <property type="project" value="UniProtKB-ARBA"/>
</dbReference>
<evidence type="ECO:0000256" key="1">
    <source>
        <dbReference type="PROSITE-ProRule" id="PRU00175"/>
    </source>
</evidence>
<dbReference type="SUPFAM" id="SSF81901">
    <property type="entry name" value="HCP-like"/>
    <property type="match status" value="1"/>
</dbReference>
<organism evidence="4 5">
    <name type="scientific">Thalassiosira oceanica</name>
    <name type="common">Marine diatom</name>
    <dbReference type="NCBI Taxonomy" id="159749"/>
    <lineage>
        <taxon>Eukaryota</taxon>
        <taxon>Sar</taxon>
        <taxon>Stramenopiles</taxon>
        <taxon>Ochrophyta</taxon>
        <taxon>Bacillariophyta</taxon>
        <taxon>Coscinodiscophyceae</taxon>
        <taxon>Thalassiosirophycidae</taxon>
        <taxon>Thalassiosirales</taxon>
        <taxon>Thalassiosiraceae</taxon>
        <taxon>Thalassiosira</taxon>
    </lineage>
</organism>
<dbReference type="Proteomes" id="UP000266841">
    <property type="component" value="Unassembled WGS sequence"/>
</dbReference>
<sequence length="326" mass="36112">MGELKAGDEGGEEQHQQTDGERMLNEIAQQKEMLNAMPGDSRPGICAKAPHANKLGQLEFRYQLVIEKERLSSVLAKFEEEHGVLYSEPCPICLEDIHFRASERLTEVFTCCGGFMCKICALDIYERLGRLGLGKCPLCRENFSDEVAKDMALAKRGVLWAQANLGRRMVYGMGGIEKQEKPGLVWLNKAAAHNHPGALYTLAALYNHGMGSVLQKSKEKANELMTKSANLGYAAANSSLAIWCFHGTRDGFENNQEEAYLRASIAFAIDESSVEAADLLGRLHYCGEKITPKPSPYLACYYLNMAANSDYDDGSACFVYNQELKN</sequence>
<keyword evidence="1" id="KW-0862">Zinc</keyword>
<accession>K0TCT7</accession>
<keyword evidence="1" id="KW-0479">Metal-binding</keyword>
<dbReference type="EMBL" id="AGNL01003070">
    <property type="protein sequence ID" value="EJK75205.1"/>
    <property type="molecule type" value="Genomic_DNA"/>
</dbReference>
<dbReference type="Pfam" id="PF08238">
    <property type="entry name" value="Sel1"/>
    <property type="match status" value="3"/>
</dbReference>
<dbReference type="GO" id="GO:0008270">
    <property type="term" value="F:zinc ion binding"/>
    <property type="evidence" value="ECO:0007669"/>
    <property type="project" value="UniProtKB-KW"/>
</dbReference>
<dbReference type="InterPro" id="IPR001841">
    <property type="entry name" value="Znf_RING"/>
</dbReference>
<evidence type="ECO:0000259" key="3">
    <source>
        <dbReference type="PROSITE" id="PS50089"/>
    </source>
</evidence>
<reference evidence="4 5" key="1">
    <citation type="journal article" date="2012" name="Genome Biol.">
        <title>Genome and low-iron response of an oceanic diatom adapted to chronic iron limitation.</title>
        <authorList>
            <person name="Lommer M."/>
            <person name="Specht M."/>
            <person name="Roy A.S."/>
            <person name="Kraemer L."/>
            <person name="Andreson R."/>
            <person name="Gutowska M.A."/>
            <person name="Wolf J."/>
            <person name="Bergner S.V."/>
            <person name="Schilhabel M.B."/>
            <person name="Klostermeier U.C."/>
            <person name="Beiko R.G."/>
            <person name="Rosenstiel P."/>
            <person name="Hippler M."/>
            <person name="Laroche J."/>
        </authorList>
    </citation>
    <scope>NUCLEOTIDE SEQUENCE [LARGE SCALE GENOMIC DNA]</scope>
    <source>
        <strain evidence="4 5">CCMP1005</strain>
    </source>
</reference>
<protein>
    <recommendedName>
        <fullName evidence="3">RING-type domain-containing protein</fullName>
    </recommendedName>
</protein>
<evidence type="ECO:0000256" key="2">
    <source>
        <dbReference type="SAM" id="MobiDB-lite"/>
    </source>
</evidence>
<keyword evidence="5" id="KW-1185">Reference proteome</keyword>
<dbReference type="SMART" id="SM00671">
    <property type="entry name" value="SEL1"/>
    <property type="match status" value="3"/>
</dbReference>
<dbReference type="Gene3D" id="3.30.40.10">
    <property type="entry name" value="Zinc/RING finger domain, C3HC4 (zinc finger)"/>
    <property type="match status" value="1"/>
</dbReference>
<dbReference type="AlphaFoldDB" id="K0TCT7"/>
<feature type="region of interest" description="Disordered" evidence="2">
    <location>
        <begin position="1"/>
        <end position="20"/>
    </location>
</feature>
<name>K0TCT7_THAOC</name>
<feature type="domain" description="RING-type" evidence="3">
    <location>
        <begin position="90"/>
        <end position="140"/>
    </location>
</feature>